<accession>A0ABD2WK97</accession>
<dbReference type="InterPro" id="IPR002110">
    <property type="entry name" value="Ankyrin_rpt"/>
</dbReference>
<comment type="caution">
    <text evidence="2">The sequence shown here is derived from an EMBL/GenBank/DDBJ whole genome shotgun (WGS) entry which is preliminary data.</text>
</comment>
<organism evidence="2 3">
    <name type="scientific">Trichogramma kaykai</name>
    <dbReference type="NCBI Taxonomy" id="54128"/>
    <lineage>
        <taxon>Eukaryota</taxon>
        <taxon>Metazoa</taxon>
        <taxon>Ecdysozoa</taxon>
        <taxon>Arthropoda</taxon>
        <taxon>Hexapoda</taxon>
        <taxon>Insecta</taxon>
        <taxon>Pterygota</taxon>
        <taxon>Neoptera</taxon>
        <taxon>Endopterygota</taxon>
        <taxon>Hymenoptera</taxon>
        <taxon>Apocrita</taxon>
        <taxon>Proctotrupomorpha</taxon>
        <taxon>Chalcidoidea</taxon>
        <taxon>Trichogrammatidae</taxon>
        <taxon>Trichogramma</taxon>
    </lineage>
</organism>
<evidence type="ECO:0000313" key="2">
    <source>
        <dbReference type="EMBL" id="KAL3393366.1"/>
    </source>
</evidence>
<evidence type="ECO:0000256" key="1">
    <source>
        <dbReference type="PROSITE-ProRule" id="PRU00023"/>
    </source>
</evidence>
<dbReference type="Gene3D" id="1.25.40.20">
    <property type="entry name" value="Ankyrin repeat-containing domain"/>
    <property type="match status" value="1"/>
</dbReference>
<keyword evidence="1" id="KW-0040">ANK repeat</keyword>
<dbReference type="AlphaFoldDB" id="A0ABD2WK97"/>
<dbReference type="SUPFAM" id="SSF48403">
    <property type="entry name" value="Ankyrin repeat"/>
    <property type="match status" value="1"/>
</dbReference>
<dbReference type="EMBL" id="JBJJXI010000098">
    <property type="protein sequence ID" value="KAL3393366.1"/>
    <property type="molecule type" value="Genomic_DNA"/>
</dbReference>
<reference evidence="2 3" key="1">
    <citation type="journal article" date="2024" name="bioRxiv">
        <title>A reference genome for Trichogramma kaykai: A tiny desert-dwelling parasitoid wasp with competing sex-ratio distorters.</title>
        <authorList>
            <person name="Culotta J."/>
            <person name="Lindsey A.R."/>
        </authorList>
    </citation>
    <scope>NUCLEOTIDE SEQUENCE [LARGE SCALE GENOMIC DNA]</scope>
    <source>
        <strain evidence="2 3">KSX58</strain>
    </source>
</reference>
<sequence length="435" mass="50508">MKKKKRRSIDRNNLREGVLKNIKYVILRYTLLESVGVIVSNSHGSLLILMFPPSSSQYINSIHTCNENCARRRNCVNGQGESHLYVACMTNHHEAIQKLIENGADVDSVIFDEKISLRALETLFKNGKKCMAESNKKRKTWLHHIIYNRIGLEDSKSSEHINQIIKLMVKYDFGVNVRDELDRTPLLCLFDLFTWAKTKATPNKRLIRHARNMQKVRMRILLEGLEFIIQNKISTPVHIPTYIHAYLTNVKKCGIYLSSSTEKYLKNWLENLEPDSIDENELHLYFNITQEIEKAKSTKLDEHHSIFDFCRYGPRETLKIVEATNDLSFLKSVDFNNAFKESASLIGGRIAETPLYTPSFMWKNNGKLVYRYDFIHIYKRVCVFTHSRARVFAWRCAVTARKPCTERMRGPALVHRGSGEAAPPYFRNEYLCAVH</sequence>
<dbReference type="InterPro" id="IPR036770">
    <property type="entry name" value="Ankyrin_rpt-contain_sf"/>
</dbReference>
<protein>
    <submittedName>
        <fullName evidence="2">Uncharacterized protein</fullName>
    </submittedName>
</protein>
<feature type="repeat" description="ANK" evidence="1">
    <location>
        <begin position="79"/>
        <end position="107"/>
    </location>
</feature>
<evidence type="ECO:0000313" key="3">
    <source>
        <dbReference type="Proteomes" id="UP001627154"/>
    </source>
</evidence>
<name>A0ABD2WK97_9HYME</name>
<dbReference type="PROSITE" id="PS50297">
    <property type="entry name" value="ANK_REP_REGION"/>
    <property type="match status" value="1"/>
</dbReference>
<dbReference type="SMART" id="SM00248">
    <property type="entry name" value="ANK"/>
    <property type="match status" value="1"/>
</dbReference>
<keyword evidence="3" id="KW-1185">Reference proteome</keyword>
<proteinExistence type="predicted"/>
<dbReference type="Proteomes" id="UP001627154">
    <property type="component" value="Unassembled WGS sequence"/>
</dbReference>
<dbReference type="PROSITE" id="PS50088">
    <property type="entry name" value="ANK_REPEAT"/>
    <property type="match status" value="1"/>
</dbReference>
<gene>
    <name evidence="2" type="ORF">TKK_012233</name>
</gene>